<evidence type="ECO:0000313" key="6">
    <source>
        <dbReference type="EMBL" id="SKA06174.1"/>
    </source>
</evidence>
<dbReference type="OrthoDB" id="9799482at2"/>
<dbReference type="Gene3D" id="1.10.10.10">
    <property type="entry name" value="Winged helix-like DNA-binding domain superfamily/Winged helix DNA-binding domain"/>
    <property type="match status" value="1"/>
</dbReference>
<dbReference type="SMART" id="SM00895">
    <property type="entry name" value="FCD"/>
    <property type="match status" value="1"/>
</dbReference>
<dbReference type="Pfam" id="PF07729">
    <property type="entry name" value="FCD"/>
    <property type="match status" value="1"/>
</dbReference>
<feature type="domain" description="HTH gntR-type" evidence="5">
    <location>
        <begin position="12"/>
        <end position="80"/>
    </location>
</feature>
<evidence type="ECO:0000256" key="2">
    <source>
        <dbReference type="ARBA" id="ARBA00023125"/>
    </source>
</evidence>
<name>A0A1T4QR65_9FIRM</name>
<keyword evidence="3" id="KW-0804">Transcription</keyword>
<dbReference type="InterPro" id="IPR000524">
    <property type="entry name" value="Tscrpt_reg_HTH_GntR"/>
</dbReference>
<dbReference type="GO" id="GO:0003677">
    <property type="term" value="F:DNA binding"/>
    <property type="evidence" value="ECO:0007669"/>
    <property type="project" value="UniProtKB-KW"/>
</dbReference>
<dbReference type="InterPro" id="IPR036388">
    <property type="entry name" value="WH-like_DNA-bd_sf"/>
</dbReference>
<gene>
    <name evidence="6" type="ORF">SAMN02745118_02664</name>
</gene>
<keyword evidence="4" id="KW-0175">Coiled coil</keyword>
<dbReference type="RefSeq" id="WP_078811057.1">
    <property type="nucleotide sequence ID" value="NZ_FUWM01000031.1"/>
</dbReference>
<feature type="coiled-coil region" evidence="4">
    <location>
        <begin position="113"/>
        <end position="150"/>
    </location>
</feature>
<dbReference type="GO" id="GO:0003700">
    <property type="term" value="F:DNA-binding transcription factor activity"/>
    <property type="evidence" value="ECO:0007669"/>
    <property type="project" value="InterPro"/>
</dbReference>
<dbReference type="EMBL" id="FUWM01000031">
    <property type="protein sequence ID" value="SKA06174.1"/>
    <property type="molecule type" value="Genomic_DNA"/>
</dbReference>
<evidence type="ECO:0000256" key="1">
    <source>
        <dbReference type="ARBA" id="ARBA00023015"/>
    </source>
</evidence>
<evidence type="ECO:0000259" key="5">
    <source>
        <dbReference type="PROSITE" id="PS50949"/>
    </source>
</evidence>
<accession>A0A1T4QR65</accession>
<dbReference type="PROSITE" id="PS50949">
    <property type="entry name" value="HTH_GNTR"/>
    <property type="match status" value="1"/>
</dbReference>
<keyword evidence="1" id="KW-0805">Transcription regulation</keyword>
<organism evidence="6 7">
    <name type="scientific">Selenihalanaerobacter shriftii</name>
    <dbReference type="NCBI Taxonomy" id="142842"/>
    <lineage>
        <taxon>Bacteria</taxon>
        <taxon>Bacillati</taxon>
        <taxon>Bacillota</taxon>
        <taxon>Clostridia</taxon>
        <taxon>Halanaerobiales</taxon>
        <taxon>Halobacteroidaceae</taxon>
        <taxon>Selenihalanaerobacter</taxon>
    </lineage>
</organism>
<dbReference type="CDD" id="cd07377">
    <property type="entry name" value="WHTH_GntR"/>
    <property type="match status" value="1"/>
</dbReference>
<evidence type="ECO:0000256" key="3">
    <source>
        <dbReference type="ARBA" id="ARBA00023163"/>
    </source>
</evidence>
<dbReference type="Gene3D" id="1.20.120.530">
    <property type="entry name" value="GntR ligand-binding domain-like"/>
    <property type="match status" value="1"/>
</dbReference>
<dbReference type="InterPro" id="IPR011711">
    <property type="entry name" value="GntR_C"/>
</dbReference>
<keyword evidence="2" id="KW-0238">DNA-binding</keyword>
<dbReference type="SUPFAM" id="SSF48008">
    <property type="entry name" value="GntR ligand-binding domain-like"/>
    <property type="match status" value="1"/>
</dbReference>
<keyword evidence="7" id="KW-1185">Reference proteome</keyword>
<evidence type="ECO:0000256" key="4">
    <source>
        <dbReference type="SAM" id="Coils"/>
    </source>
</evidence>
<dbReference type="AlphaFoldDB" id="A0A1T4QR65"/>
<dbReference type="SUPFAM" id="SSF46785">
    <property type="entry name" value="Winged helix' DNA-binding domain"/>
    <property type="match status" value="1"/>
</dbReference>
<dbReference type="Proteomes" id="UP000190625">
    <property type="component" value="Unassembled WGS sequence"/>
</dbReference>
<dbReference type="InterPro" id="IPR008920">
    <property type="entry name" value="TF_FadR/GntR_C"/>
</dbReference>
<dbReference type="STRING" id="142842.SAMN02745118_02664"/>
<reference evidence="7" key="1">
    <citation type="submission" date="2017-02" db="EMBL/GenBank/DDBJ databases">
        <authorList>
            <person name="Varghese N."/>
            <person name="Submissions S."/>
        </authorList>
    </citation>
    <scope>NUCLEOTIDE SEQUENCE [LARGE SCALE GENOMIC DNA]</scope>
    <source>
        <strain evidence="7">ATCC BAA-73</strain>
    </source>
</reference>
<protein>
    <submittedName>
        <fullName evidence="6">Transcriptional regulator, GntR family</fullName>
    </submittedName>
</protein>
<proteinExistence type="predicted"/>
<sequence length="243" mass="27876">MSEKLFKPIKNKRIYQQIVEQIRELIADGTLSPGDKLMSERVMAEELNVSRASIREAFSVLEMLGLIESRPGEGTFITETDPETLIEPLALILMIDQDNVFELLEIRKIIDVENAAMAASQATEEELKEMEEALESMEELVKDNQFANKADFKFHFAVAKATHNNVLVKIMQTIADLLYTSMSSHLSQLYKIKGNPEMLLKQHKKVYQQIRERNPEGARQAMYHHLEAAKEEMLRIIKQSNQV</sequence>
<dbReference type="PRINTS" id="PR00035">
    <property type="entry name" value="HTHGNTR"/>
</dbReference>
<dbReference type="PANTHER" id="PTHR43537:SF5">
    <property type="entry name" value="UXU OPERON TRANSCRIPTIONAL REGULATOR"/>
    <property type="match status" value="1"/>
</dbReference>
<dbReference type="PANTHER" id="PTHR43537">
    <property type="entry name" value="TRANSCRIPTIONAL REGULATOR, GNTR FAMILY"/>
    <property type="match status" value="1"/>
</dbReference>
<dbReference type="Pfam" id="PF00392">
    <property type="entry name" value="GntR"/>
    <property type="match status" value="1"/>
</dbReference>
<dbReference type="SMART" id="SM00345">
    <property type="entry name" value="HTH_GNTR"/>
    <property type="match status" value="1"/>
</dbReference>
<evidence type="ECO:0000313" key="7">
    <source>
        <dbReference type="Proteomes" id="UP000190625"/>
    </source>
</evidence>
<dbReference type="InterPro" id="IPR036390">
    <property type="entry name" value="WH_DNA-bd_sf"/>
</dbReference>